<proteinExistence type="predicted"/>
<protein>
    <submittedName>
        <fullName evidence="2">Exportin(tRNA)</fullName>
    </submittedName>
</protein>
<name>A0A914BUL8_9BILA</name>
<dbReference type="WBParaSite" id="ACRNAN_Path_1026.g3938.t1">
    <property type="protein sequence ID" value="ACRNAN_Path_1026.g3938.t1"/>
    <property type="gene ID" value="ACRNAN_Path_1026.g3938"/>
</dbReference>
<keyword evidence="1" id="KW-1185">Reference proteome</keyword>
<dbReference type="Proteomes" id="UP000887540">
    <property type="component" value="Unplaced"/>
</dbReference>
<sequence length="85" mass="9688">MNAEFSGPTKDKTVRVFGALISNYLASDQWTTLFNEIFDQDCYNGVSLSQQGNELIQRLLNVLTPSQKAQVAQMFLNLSNRNRWT</sequence>
<organism evidence="1 2">
    <name type="scientific">Acrobeloides nanus</name>
    <dbReference type="NCBI Taxonomy" id="290746"/>
    <lineage>
        <taxon>Eukaryota</taxon>
        <taxon>Metazoa</taxon>
        <taxon>Ecdysozoa</taxon>
        <taxon>Nematoda</taxon>
        <taxon>Chromadorea</taxon>
        <taxon>Rhabditida</taxon>
        <taxon>Tylenchina</taxon>
        <taxon>Cephalobomorpha</taxon>
        <taxon>Cephaloboidea</taxon>
        <taxon>Cephalobidae</taxon>
        <taxon>Acrobeloides</taxon>
    </lineage>
</organism>
<evidence type="ECO:0000313" key="1">
    <source>
        <dbReference type="Proteomes" id="UP000887540"/>
    </source>
</evidence>
<reference evidence="2" key="1">
    <citation type="submission" date="2022-11" db="UniProtKB">
        <authorList>
            <consortium name="WormBaseParasite"/>
        </authorList>
    </citation>
    <scope>IDENTIFICATION</scope>
</reference>
<dbReference type="AlphaFoldDB" id="A0A914BUL8"/>
<accession>A0A914BUL8</accession>
<evidence type="ECO:0000313" key="2">
    <source>
        <dbReference type="WBParaSite" id="ACRNAN_Path_1026.g3938.t1"/>
    </source>
</evidence>